<feature type="non-terminal residue" evidence="2">
    <location>
        <position position="1"/>
    </location>
</feature>
<keyword evidence="3" id="KW-1185">Reference proteome</keyword>
<feature type="region of interest" description="Disordered" evidence="1">
    <location>
        <begin position="40"/>
        <end position="60"/>
    </location>
</feature>
<proteinExistence type="predicted"/>
<dbReference type="Proteomes" id="UP000191612">
    <property type="component" value="Unassembled WGS sequence"/>
</dbReference>
<sequence>GAPKKQRQLEEVRVRKPLTRKIPTRRNPNWSLAAMENQPFEEEQQFQQAETMPPTSQAETPATFRAHLPPYMQRAFDHLPEPLQRMAIFQQVTTNPEMMAVQYEA</sequence>
<dbReference type="AlphaFoldDB" id="A0A1V6QW36"/>
<feature type="non-terminal residue" evidence="2">
    <location>
        <position position="105"/>
    </location>
</feature>
<gene>
    <name evidence="2" type="ORF">PENSOL_c033G02194</name>
</gene>
<evidence type="ECO:0000313" key="3">
    <source>
        <dbReference type="Proteomes" id="UP000191612"/>
    </source>
</evidence>
<dbReference type="EMBL" id="MDYO01000033">
    <property type="protein sequence ID" value="OQD93391.1"/>
    <property type="molecule type" value="Genomic_DNA"/>
</dbReference>
<name>A0A1V6QW36_9EURO</name>
<evidence type="ECO:0000256" key="1">
    <source>
        <dbReference type="SAM" id="MobiDB-lite"/>
    </source>
</evidence>
<reference evidence="3" key="1">
    <citation type="journal article" date="2017" name="Nat. Microbiol.">
        <title>Global analysis of biosynthetic gene clusters reveals vast potential of secondary metabolite production in Penicillium species.</title>
        <authorList>
            <person name="Nielsen J.C."/>
            <person name="Grijseels S."/>
            <person name="Prigent S."/>
            <person name="Ji B."/>
            <person name="Dainat J."/>
            <person name="Nielsen K.F."/>
            <person name="Frisvad J.C."/>
            <person name="Workman M."/>
            <person name="Nielsen J."/>
        </authorList>
    </citation>
    <scope>NUCLEOTIDE SEQUENCE [LARGE SCALE GENOMIC DNA]</scope>
    <source>
        <strain evidence="3">IBT 29525</strain>
    </source>
</reference>
<evidence type="ECO:0000313" key="2">
    <source>
        <dbReference type="EMBL" id="OQD93391.1"/>
    </source>
</evidence>
<protein>
    <submittedName>
        <fullName evidence="2">Uncharacterized protein</fullName>
    </submittedName>
</protein>
<comment type="caution">
    <text evidence="2">The sequence shown here is derived from an EMBL/GenBank/DDBJ whole genome shotgun (WGS) entry which is preliminary data.</text>
</comment>
<accession>A0A1V6QW36</accession>
<organism evidence="2 3">
    <name type="scientific">Penicillium solitum</name>
    <dbReference type="NCBI Taxonomy" id="60172"/>
    <lineage>
        <taxon>Eukaryota</taxon>
        <taxon>Fungi</taxon>
        <taxon>Dikarya</taxon>
        <taxon>Ascomycota</taxon>
        <taxon>Pezizomycotina</taxon>
        <taxon>Eurotiomycetes</taxon>
        <taxon>Eurotiomycetidae</taxon>
        <taxon>Eurotiales</taxon>
        <taxon>Aspergillaceae</taxon>
        <taxon>Penicillium</taxon>
    </lineage>
</organism>